<keyword evidence="6" id="KW-1185">Reference proteome</keyword>
<sequence length="114" mass="12305">MEQGNYGENFDRGYEEQARPRQQVIVIGEPVPDKRTTKNLAICSLVLGILAIVFSFLPYIGIILALIALPQGIVSLVQKRPGKGLAIAGIITGIFGILLSILFILVYVVAVLAL</sequence>
<dbReference type="EMBL" id="CYYR01000003">
    <property type="protein sequence ID" value="CUN54966.1"/>
    <property type="molecule type" value="Genomic_DNA"/>
</dbReference>
<dbReference type="RefSeq" id="WP_007887782.1">
    <property type="nucleotide sequence ID" value="NZ_CABJFX010000046.1"/>
</dbReference>
<proteinExistence type="predicted"/>
<dbReference type="AlphaFoldDB" id="A0A0M6X0K7"/>
<evidence type="ECO:0000313" key="8">
    <source>
        <dbReference type="Proteomes" id="UP000095453"/>
    </source>
</evidence>
<dbReference type="EMBL" id="CYXX01000017">
    <property type="protein sequence ID" value="CUN17480.1"/>
    <property type="molecule type" value="Genomic_DNA"/>
</dbReference>
<dbReference type="STRING" id="360807.ERS852392_00717"/>
<keyword evidence="1" id="KW-1133">Transmembrane helix</keyword>
<feature type="transmembrane region" description="Helical" evidence="1">
    <location>
        <begin position="87"/>
        <end position="113"/>
    </location>
</feature>
<evidence type="ECO:0000313" key="7">
    <source>
        <dbReference type="Proteomes" id="UP000095395"/>
    </source>
</evidence>
<feature type="transmembrane region" description="Helical" evidence="1">
    <location>
        <begin position="40"/>
        <end position="67"/>
    </location>
</feature>
<dbReference type="Proteomes" id="UP000049828">
    <property type="component" value="Unassembled WGS sequence"/>
</dbReference>
<gene>
    <name evidence="5" type="ORF">ERS852392_00717</name>
    <name evidence="4" type="ORF">ERS852444_02229</name>
    <name evidence="3" type="ORF">RIL183_10651</name>
</gene>
<accession>A0A0M6X0K7</accession>
<dbReference type="EMBL" id="CVRS01000131">
    <property type="protein sequence ID" value="CRL43451.1"/>
    <property type="molecule type" value="Genomic_DNA"/>
</dbReference>
<dbReference type="Proteomes" id="UP000095453">
    <property type="component" value="Unassembled WGS sequence"/>
</dbReference>
<evidence type="ECO:0000259" key="2">
    <source>
        <dbReference type="Pfam" id="PF13828"/>
    </source>
</evidence>
<evidence type="ECO:0000313" key="3">
    <source>
        <dbReference type="EMBL" id="CRL43451.1"/>
    </source>
</evidence>
<keyword evidence="1" id="KW-0812">Transmembrane</keyword>
<dbReference type="Proteomes" id="UP000095395">
    <property type="component" value="Unassembled WGS sequence"/>
</dbReference>
<name>A0A0M6X0K7_9FIRM</name>
<organism evidence="3 6">
    <name type="scientific">Roseburia inulinivorans</name>
    <dbReference type="NCBI Taxonomy" id="360807"/>
    <lineage>
        <taxon>Bacteria</taxon>
        <taxon>Bacillati</taxon>
        <taxon>Bacillota</taxon>
        <taxon>Clostridia</taxon>
        <taxon>Lachnospirales</taxon>
        <taxon>Lachnospiraceae</taxon>
        <taxon>Roseburia</taxon>
    </lineage>
</organism>
<evidence type="ECO:0000313" key="4">
    <source>
        <dbReference type="EMBL" id="CUN17480.1"/>
    </source>
</evidence>
<dbReference type="InterPro" id="IPR025241">
    <property type="entry name" value="DUF4190"/>
</dbReference>
<reference evidence="3" key="2">
    <citation type="submission" date="2015-05" db="EMBL/GenBank/DDBJ databases">
        <authorList>
            <person name="Wang D.B."/>
            <person name="Wang M."/>
        </authorList>
    </citation>
    <scope>NUCLEOTIDE SEQUENCE [LARGE SCALE GENOMIC DNA]</scope>
    <source>
        <strain evidence="3">L1-83</strain>
    </source>
</reference>
<protein>
    <recommendedName>
        <fullName evidence="2">DUF4190 domain-containing protein</fullName>
    </recommendedName>
</protein>
<dbReference type="GeneID" id="75163262"/>
<reference evidence="6" key="1">
    <citation type="submission" date="2015-05" db="EMBL/GenBank/DDBJ databases">
        <authorList>
            <consortium name="Pathogen Informatics"/>
        </authorList>
    </citation>
    <scope>NUCLEOTIDE SEQUENCE [LARGE SCALE GENOMIC DNA]</scope>
    <source>
        <strain evidence="5 7">2789STDY5608835</strain>
        <strain evidence="4 8">2789STDY5608887</strain>
        <strain evidence="6">L1-83</strain>
    </source>
</reference>
<evidence type="ECO:0000313" key="6">
    <source>
        <dbReference type="Proteomes" id="UP000049828"/>
    </source>
</evidence>
<dbReference type="Pfam" id="PF13828">
    <property type="entry name" value="DUF4190"/>
    <property type="match status" value="1"/>
</dbReference>
<evidence type="ECO:0000313" key="5">
    <source>
        <dbReference type="EMBL" id="CUN54966.1"/>
    </source>
</evidence>
<keyword evidence="1" id="KW-0472">Membrane</keyword>
<evidence type="ECO:0000256" key="1">
    <source>
        <dbReference type="SAM" id="Phobius"/>
    </source>
</evidence>
<feature type="domain" description="DUF4190" evidence="2">
    <location>
        <begin position="40"/>
        <end position="103"/>
    </location>
</feature>